<gene>
    <name evidence="3" type="ORF">HHX25_10735</name>
</gene>
<proteinExistence type="predicted"/>
<dbReference type="InterPro" id="IPR011006">
    <property type="entry name" value="CheY-like_superfamily"/>
</dbReference>
<evidence type="ECO:0000256" key="1">
    <source>
        <dbReference type="PROSITE-ProRule" id="PRU00169"/>
    </source>
</evidence>
<dbReference type="Gene3D" id="3.40.50.2300">
    <property type="match status" value="1"/>
</dbReference>
<feature type="modified residue" description="4-aspartylphosphate" evidence="1">
    <location>
        <position position="55"/>
    </location>
</feature>
<accession>A0ABX1S070</accession>
<evidence type="ECO:0000259" key="2">
    <source>
        <dbReference type="PROSITE" id="PS50110"/>
    </source>
</evidence>
<dbReference type="InterPro" id="IPR001789">
    <property type="entry name" value="Sig_transdc_resp-reg_receiver"/>
</dbReference>
<name>A0ABX1S070_9FLAO</name>
<evidence type="ECO:0000313" key="4">
    <source>
        <dbReference type="Proteomes" id="UP000746690"/>
    </source>
</evidence>
<dbReference type="Pfam" id="PF00072">
    <property type="entry name" value="Response_reg"/>
    <property type="match status" value="1"/>
</dbReference>
<evidence type="ECO:0000313" key="3">
    <source>
        <dbReference type="EMBL" id="NMH87985.1"/>
    </source>
</evidence>
<keyword evidence="4" id="KW-1185">Reference proteome</keyword>
<comment type="caution">
    <text evidence="3">The sequence shown here is derived from an EMBL/GenBank/DDBJ whole genome shotgun (WGS) entry which is preliminary data.</text>
</comment>
<dbReference type="SUPFAM" id="SSF52172">
    <property type="entry name" value="CheY-like"/>
    <property type="match status" value="1"/>
</dbReference>
<dbReference type="Pfam" id="PF04397">
    <property type="entry name" value="LytTR"/>
    <property type="match status" value="1"/>
</dbReference>
<sequence length="255" mass="29817">MKVLIVEDDLVQAKNIIGHIYNVFGKQVQILGPNAYYKEAIGHVKEETFDMAILDIQLQDDRYAGVHIGETIELLHNIPILYISGISDDKIIEQTRTIQNCNYISKPFDSEAIKRALLKIKDQITFKSLEPFKDKISYKPRHRDTYWIKEGTSNYTGITIKDIVFVEAKDKICEFNMINGDILKKRATLEKQIFDETLRYYPNFYKLSRSYIVNLDHINNIDGRRIVYPELNKKLYIKIPEDQLKTLFKLIGLHN</sequence>
<dbReference type="Gene3D" id="2.40.50.1020">
    <property type="entry name" value="LytTr DNA-binding domain"/>
    <property type="match status" value="1"/>
</dbReference>
<dbReference type="SMART" id="SM00850">
    <property type="entry name" value="LytTR"/>
    <property type="match status" value="1"/>
</dbReference>
<dbReference type="PROSITE" id="PS50110">
    <property type="entry name" value="RESPONSE_REGULATORY"/>
    <property type="match status" value="1"/>
</dbReference>
<dbReference type="SMART" id="SM00448">
    <property type="entry name" value="REC"/>
    <property type="match status" value="1"/>
</dbReference>
<dbReference type="EMBL" id="JABBHF010000005">
    <property type="protein sequence ID" value="NMH87985.1"/>
    <property type="molecule type" value="Genomic_DNA"/>
</dbReference>
<dbReference type="RefSeq" id="WP_169673008.1">
    <property type="nucleotide sequence ID" value="NZ_JABBHF010000005.1"/>
</dbReference>
<dbReference type="Proteomes" id="UP000746690">
    <property type="component" value="Unassembled WGS sequence"/>
</dbReference>
<keyword evidence="1" id="KW-0597">Phosphoprotein</keyword>
<organism evidence="3 4">
    <name type="scientific">Flavivirga algicola</name>
    <dbReference type="NCBI Taxonomy" id="2729136"/>
    <lineage>
        <taxon>Bacteria</taxon>
        <taxon>Pseudomonadati</taxon>
        <taxon>Bacteroidota</taxon>
        <taxon>Flavobacteriia</taxon>
        <taxon>Flavobacteriales</taxon>
        <taxon>Flavobacteriaceae</taxon>
        <taxon>Flavivirga</taxon>
    </lineage>
</organism>
<feature type="domain" description="Response regulatory" evidence="2">
    <location>
        <begin position="2"/>
        <end position="121"/>
    </location>
</feature>
<dbReference type="InterPro" id="IPR007492">
    <property type="entry name" value="LytTR_DNA-bd_dom"/>
</dbReference>
<reference evidence="3 4" key="1">
    <citation type="submission" date="2020-04" db="EMBL/GenBank/DDBJ databases">
        <title>A Flavivirga sp. nov.</title>
        <authorList>
            <person name="Sun X."/>
        </authorList>
    </citation>
    <scope>NUCLEOTIDE SEQUENCE [LARGE SCALE GENOMIC DNA]</scope>
    <source>
        <strain evidence="3 4">Y03</strain>
    </source>
</reference>
<protein>
    <submittedName>
        <fullName evidence="3">Response regulator</fullName>
    </submittedName>
</protein>